<evidence type="ECO:0000313" key="8">
    <source>
        <dbReference type="Proteomes" id="UP000011087"/>
    </source>
</evidence>
<comment type="subcellular location">
    <subcellularLocation>
        <location evidence="1">Mitochondrion</location>
    </subcellularLocation>
</comment>
<evidence type="ECO:0000256" key="5">
    <source>
        <dbReference type="ARBA" id="ARBA00023186"/>
    </source>
</evidence>
<keyword evidence="3" id="KW-0809">Transit peptide</keyword>
<evidence type="ECO:0000256" key="1">
    <source>
        <dbReference type="ARBA" id="ARBA00004173"/>
    </source>
</evidence>
<dbReference type="GO" id="GO:0005739">
    <property type="term" value="C:mitochondrion"/>
    <property type="evidence" value="ECO:0007669"/>
    <property type="project" value="UniProtKB-SubCell"/>
</dbReference>
<dbReference type="AlphaFoldDB" id="L1JS14"/>
<evidence type="ECO:0000256" key="3">
    <source>
        <dbReference type="ARBA" id="ARBA00022946"/>
    </source>
</evidence>
<dbReference type="Gene3D" id="3.30.2180.10">
    <property type="entry name" value="ATP12-like"/>
    <property type="match status" value="1"/>
</dbReference>
<evidence type="ECO:0008006" key="9">
    <source>
        <dbReference type="Google" id="ProtNLM"/>
    </source>
</evidence>
<evidence type="ECO:0000313" key="6">
    <source>
        <dbReference type="EMBL" id="EKX51237.1"/>
    </source>
</evidence>
<accession>L1JS14</accession>
<reference evidence="8" key="2">
    <citation type="submission" date="2012-11" db="EMBL/GenBank/DDBJ databases">
        <authorList>
            <person name="Kuo A."/>
            <person name="Curtis B.A."/>
            <person name="Tanifuji G."/>
            <person name="Burki F."/>
            <person name="Gruber A."/>
            <person name="Irimia M."/>
            <person name="Maruyama S."/>
            <person name="Arias M.C."/>
            <person name="Ball S.G."/>
            <person name="Gile G.H."/>
            <person name="Hirakawa Y."/>
            <person name="Hopkins J.F."/>
            <person name="Rensing S.A."/>
            <person name="Schmutz J."/>
            <person name="Symeonidi A."/>
            <person name="Elias M."/>
            <person name="Eveleigh R.J."/>
            <person name="Herman E.K."/>
            <person name="Klute M.J."/>
            <person name="Nakayama T."/>
            <person name="Obornik M."/>
            <person name="Reyes-Prieto A."/>
            <person name="Armbrust E.V."/>
            <person name="Aves S.J."/>
            <person name="Beiko R.G."/>
            <person name="Coutinho P."/>
            <person name="Dacks J.B."/>
            <person name="Durnford D.G."/>
            <person name="Fast N.M."/>
            <person name="Green B.R."/>
            <person name="Grisdale C."/>
            <person name="Hempe F."/>
            <person name="Henrissat B."/>
            <person name="Hoppner M.P."/>
            <person name="Ishida K.-I."/>
            <person name="Kim E."/>
            <person name="Koreny L."/>
            <person name="Kroth P.G."/>
            <person name="Liu Y."/>
            <person name="Malik S.-B."/>
            <person name="Maier U.G."/>
            <person name="McRose D."/>
            <person name="Mock T."/>
            <person name="Neilson J.A."/>
            <person name="Onodera N.T."/>
            <person name="Poole A.M."/>
            <person name="Pritham E.J."/>
            <person name="Richards T.A."/>
            <person name="Rocap G."/>
            <person name="Roy S.W."/>
            <person name="Sarai C."/>
            <person name="Schaack S."/>
            <person name="Shirato S."/>
            <person name="Slamovits C.H."/>
            <person name="Spencer D.F."/>
            <person name="Suzuki S."/>
            <person name="Worden A.Z."/>
            <person name="Zauner S."/>
            <person name="Barry K."/>
            <person name="Bell C."/>
            <person name="Bharti A.K."/>
            <person name="Crow J.A."/>
            <person name="Grimwood J."/>
            <person name="Kramer R."/>
            <person name="Lindquist E."/>
            <person name="Lucas S."/>
            <person name="Salamov A."/>
            <person name="McFadden G.I."/>
            <person name="Lane C.E."/>
            <person name="Keeling P.J."/>
            <person name="Gray M.W."/>
            <person name="Grigoriev I.V."/>
            <person name="Archibald J.M."/>
        </authorList>
    </citation>
    <scope>NUCLEOTIDE SEQUENCE</scope>
    <source>
        <strain evidence="8">CCMP2712</strain>
    </source>
</reference>
<proteinExistence type="inferred from homology"/>
<dbReference type="HOGENOM" id="CLU_047893_3_1_1"/>
<reference evidence="6 8" key="1">
    <citation type="journal article" date="2012" name="Nature">
        <title>Algal genomes reveal evolutionary mosaicism and the fate of nucleomorphs.</title>
        <authorList>
            <consortium name="DOE Joint Genome Institute"/>
            <person name="Curtis B.A."/>
            <person name="Tanifuji G."/>
            <person name="Burki F."/>
            <person name="Gruber A."/>
            <person name="Irimia M."/>
            <person name="Maruyama S."/>
            <person name="Arias M.C."/>
            <person name="Ball S.G."/>
            <person name="Gile G.H."/>
            <person name="Hirakawa Y."/>
            <person name="Hopkins J.F."/>
            <person name="Kuo A."/>
            <person name="Rensing S.A."/>
            <person name="Schmutz J."/>
            <person name="Symeonidi A."/>
            <person name="Elias M."/>
            <person name="Eveleigh R.J."/>
            <person name="Herman E.K."/>
            <person name="Klute M.J."/>
            <person name="Nakayama T."/>
            <person name="Obornik M."/>
            <person name="Reyes-Prieto A."/>
            <person name="Armbrust E.V."/>
            <person name="Aves S.J."/>
            <person name="Beiko R.G."/>
            <person name="Coutinho P."/>
            <person name="Dacks J.B."/>
            <person name="Durnford D.G."/>
            <person name="Fast N.M."/>
            <person name="Green B.R."/>
            <person name="Grisdale C.J."/>
            <person name="Hempel F."/>
            <person name="Henrissat B."/>
            <person name="Hoppner M.P."/>
            <person name="Ishida K."/>
            <person name="Kim E."/>
            <person name="Koreny L."/>
            <person name="Kroth P.G."/>
            <person name="Liu Y."/>
            <person name="Malik S.B."/>
            <person name="Maier U.G."/>
            <person name="McRose D."/>
            <person name="Mock T."/>
            <person name="Neilson J.A."/>
            <person name="Onodera N.T."/>
            <person name="Poole A.M."/>
            <person name="Pritham E.J."/>
            <person name="Richards T.A."/>
            <person name="Rocap G."/>
            <person name="Roy S.W."/>
            <person name="Sarai C."/>
            <person name="Schaack S."/>
            <person name="Shirato S."/>
            <person name="Slamovits C.H."/>
            <person name="Spencer D.F."/>
            <person name="Suzuki S."/>
            <person name="Worden A.Z."/>
            <person name="Zauner S."/>
            <person name="Barry K."/>
            <person name="Bell C."/>
            <person name="Bharti A.K."/>
            <person name="Crow J.A."/>
            <person name="Grimwood J."/>
            <person name="Kramer R."/>
            <person name="Lindquist E."/>
            <person name="Lucas S."/>
            <person name="Salamov A."/>
            <person name="McFadden G.I."/>
            <person name="Lane C.E."/>
            <person name="Keeling P.J."/>
            <person name="Gray M.W."/>
            <person name="Grigoriev I.V."/>
            <person name="Archibald J.M."/>
        </authorList>
    </citation>
    <scope>NUCLEOTIDE SEQUENCE</scope>
    <source>
        <strain evidence="6 8">CCMP2712</strain>
    </source>
</reference>
<dbReference type="PANTHER" id="PTHR21013:SF10">
    <property type="entry name" value="ATP SYNTHASE MITOCHONDRIAL F1 COMPLEX ASSEMBLY FACTOR 2"/>
    <property type="match status" value="1"/>
</dbReference>
<dbReference type="Pfam" id="PF07542">
    <property type="entry name" value="ATP12"/>
    <property type="match status" value="1"/>
</dbReference>
<dbReference type="eggNOG" id="KOG3015">
    <property type="taxonomic scope" value="Eukaryota"/>
</dbReference>
<dbReference type="OrthoDB" id="5673at2759"/>
<sequence length="255" mass="28898">MKKEEMKKKDVPLGMLKADGTSKRFYKQAGVQQVKQDCPRTGMLRTMWSLTLDGRGVRTPANKLLTVPTKDMAMAIAMEFDVQDLNILPYTMPLTTLATTSIDQISRSDVRQSTNDPPDLVEKEEKIWGRICDWAESHYKFKLVISHEWLQTEQPDDIMSTVRDDLLGRSDWRLTVIDQVAGSTGSLMLSLALSQGFLNADEAMKAARLSEDYNVERWGMVMNSGMGGHDIDAADMRSRLAAAWLYNRLLPTEYR</sequence>
<dbReference type="EMBL" id="JH992976">
    <property type="protein sequence ID" value="EKX51237.1"/>
    <property type="molecule type" value="Genomic_DNA"/>
</dbReference>
<keyword evidence="5" id="KW-0143">Chaperone</keyword>
<dbReference type="InterPro" id="IPR011419">
    <property type="entry name" value="ATP12_ATP_synth-F1-assembly"/>
</dbReference>
<dbReference type="SUPFAM" id="SSF160909">
    <property type="entry name" value="ATP12-like"/>
    <property type="match status" value="1"/>
</dbReference>
<keyword evidence="4" id="KW-0496">Mitochondrion</keyword>
<dbReference type="InterPro" id="IPR023335">
    <property type="entry name" value="ATP12_ortho_dom_sf"/>
</dbReference>
<reference evidence="7" key="3">
    <citation type="submission" date="2016-03" db="UniProtKB">
        <authorList>
            <consortium name="EnsemblProtists"/>
        </authorList>
    </citation>
    <scope>IDENTIFICATION</scope>
</reference>
<evidence type="ECO:0000256" key="4">
    <source>
        <dbReference type="ARBA" id="ARBA00023128"/>
    </source>
</evidence>
<dbReference type="EnsemblProtists" id="EKX51237">
    <property type="protein sequence ID" value="EKX51237"/>
    <property type="gene ID" value="GUITHDRAFT_103155"/>
</dbReference>
<keyword evidence="8" id="KW-1185">Reference proteome</keyword>
<dbReference type="GeneID" id="17308031"/>
<organism evidence="6">
    <name type="scientific">Guillardia theta (strain CCMP2712)</name>
    <name type="common">Cryptophyte</name>
    <dbReference type="NCBI Taxonomy" id="905079"/>
    <lineage>
        <taxon>Eukaryota</taxon>
        <taxon>Cryptophyceae</taxon>
        <taxon>Pyrenomonadales</taxon>
        <taxon>Geminigeraceae</taxon>
        <taxon>Guillardia</taxon>
    </lineage>
</organism>
<dbReference type="GO" id="GO:0033615">
    <property type="term" value="P:mitochondrial proton-transporting ATP synthase complex assembly"/>
    <property type="evidence" value="ECO:0007669"/>
    <property type="project" value="TreeGrafter"/>
</dbReference>
<dbReference type="STRING" id="905079.L1JS14"/>
<name>L1JS14_GUITC</name>
<dbReference type="Proteomes" id="UP000011087">
    <property type="component" value="Unassembled WGS sequence"/>
</dbReference>
<dbReference type="OMA" id="MQTEFIR"/>
<protein>
    <recommendedName>
        <fullName evidence="9">ATP synthase mitochondrial F1 complex assembly factor 2</fullName>
    </recommendedName>
</protein>
<dbReference type="PaxDb" id="55529-EKX51237"/>
<evidence type="ECO:0000256" key="2">
    <source>
        <dbReference type="ARBA" id="ARBA00008231"/>
    </source>
</evidence>
<dbReference type="KEGG" id="gtt:GUITHDRAFT_103155"/>
<dbReference type="RefSeq" id="XP_005838217.1">
    <property type="nucleotide sequence ID" value="XM_005838160.1"/>
</dbReference>
<dbReference type="PANTHER" id="PTHR21013">
    <property type="entry name" value="ATP SYNTHASE MITOCHONDRIAL F1 COMPLEX ASSEMBLY FACTOR 2/ATP12 PROTEIN, MITOCHONDRIAL PRECURSOR"/>
    <property type="match status" value="1"/>
</dbReference>
<gene>
    <name evidence="6" type="ORF">GUITHDRAFT_103155</name>
</gene>
<evidence type="ECO:0000313" key="7">
    <source>
        <dbReference type="EnsemblProtists" id="EKX51237"/>
    </source>
</evidence>
<dbReference type="Gene3D" id="1.10.3580.10">
    <property type="entry name" value="ATP12 ATPase"/>
    <property type="match status" value="1"/>
</dbReference>
<dbReference type="InterPro" id="IPR042272">
    <property type="entry name" value="ATP12_ATP_synth-F1-assembly_N"/>
</dbReference>
<comment type="similarity">
    <text evidence="2">Belongs to the ATP12 family.</text>
</comment>